<keyword evidence="2" id="KW-1185">Reference proteome</keyword>
<sequence>MPVHIGEFELTPAPSQAATRSTVSDESGAPASASTPPEPPAPATLQQADERRRERALRSYAH</sequence>
<evidence type="ECO:0000256" key="1">
    <source>
        <dbReference type="SAM" id="MobiDB-lite"/>
    </source>
</evidence>
<dbReference type="AlphaFoldDB" id="A0A8B6X1W2"/>
<reference evidence="3" key="1">
    <citation type="submission" date="2025-08" db="UniProtKB">
        <authorList>
            <consortium name="RefSeq"/>
        </authorList>
    </citation>
    <scope>IDENTIFICATION</scope>
</reference>
<accession>A0A8B6X1W2</accession>
<organism evidence="2 3">
    <name type="scientific">Derxia gummosa DSM 723</name>
    <dbReference type="NCBI Taxonomy" id="1121388"/>
    <lineage>
        <taxon>Bacteria</taxon>
        <taxon>Pseudomonadati</taxon>
        <taxon>Pseudomonadota</taxon>
        <taxon>Betaproteobacteria</taxon>
        <taxon>Burkholderiales</taxon>
        <taxon>Alcaligenaceae</taxon>
        <taxon>Derxia</taxon>
    </lineage>
</organism>
<proteinExistence type="predicted"/>
<evidence type="ECO:0000313" key="2">
    <source>
        <dbReference type="Proteomes" id="UP000675920"/>
    </source>
</evidence>
<feature type="region of interest" description="Disordered" evidence="1">
    <location>
        <begin position="1"/>
        <end position="62"/>
    </location>
</feature>
<feature type="compositionally biased region" description="Basic and acidic residues" evidence="1">
    <location>
        <begin position="48"/>
        <end position="62"/>
    </location>
</feature>
<protein>
    <submittedName>
        <fullName evidence="3">Uncharacterized protein</fullName>
    </submittedName>
</protein>
<dbReference type="RefSeq" id="WP_028310496.1">
    <property type="nucleotide sequence ID" value="NZ_AXWS01000007.1"/>
</dbReference>
<evidence type="ECO:0000313" key="3">
    <source>
        <dbReference type="RefSeq" id="WP_028310496.1"/>
    </source>
</evidence>
<name>A0A8B6X1W2_9BURK</name>
<dbReference type="Proteomes" id="UP000675920">
    <property type="component" value="Unplaced"/>
</dbReference>
<feature type="compositionally biased region" description="Polar residues" evidence="1">
    <location>
        <begin position="13"/>
        <end position="25"/>
    </location>
</feature>